<dbReference type="EMBL" id="RQIS01000008">
    <property type="protein sequence ID" value="RQH06079.1"/>
    <property type="molecule type" value="Genomic_DNA"/>
</dbReference>
<evidence type="ECO:0000259" key="3">
    <source>
        <dbReference type="Pfam" id="PF01408"/>
    </source>
</evidence>
<comment type="caution">
    <text evidence="5">The sequence shown here is derived from an EMBL/GenBank/DDBJ whole genome shotgun (WGS) entry which is preliminary data.</text>
</comment>
<dbReference type="Pfam" id="PF02894">
    <property type="entry name" value="GFO_IDH_MocA_C"/>
    <property type="match status" value="1"/>
</dbReference>
<evidence type="ECO:0000313" key="6">
    <source>
        <dbReference type="Proteomes" id="UP000272778"/>
    </source>
</evidence>
<dbReference type="OrthoDB" id="9774191at2"/>
<organism evidence="5 6">
    <name type="scientific">Paraburkholderia dinghuensis</name>
    <dbReference type="NCBI Taxonomy" id="2305225"/>
    <lineage>
        <taxon>Bacteria</taxon>
        <taxon>Pseudomonadati</taxon>
        <taxon>Pseudomonadota</taxon>
        <taxon>Betaproteobacteria</taxon>
        <taxon>Burkholderiales</taxon>
        <taxon>Burkholderiaceae</taxon>
        <taxon>Paraburkholderia</taxon>
    </lineage>
</organism>
<keyword evidence="2" id="KW-0560">Oxidoreductase</keyword>
<feature type="domain" description="Gfo/Idh/MocA-like oxidoreductase N-terminal" evidence="3">
    <location>
        <begin position="5"/>
        <end position="119"/>
    </location>
</feature>
<keyword evidence="6" id="KW-1185">Reference proteome</keyword>
<sequence length="354" mass="37878">MTSPLKIGLMGYGFAGQTFHAPVIAHCPGATLAAIATGQPERARADFPDAAIVPDLDALLALDDIECVVIATPNDTHFDLARRVLARGKHVLVDKPVTLSAAQARELAALAADRGLVFAPFHNRRWDGDFLTVRALLASGELGRVTHFESHFDRFRPLVRQRWREDAARGGGLLYDLGPHLIDQTLALFGAPETVTAFVRTSRDNATAPDYVHLVLGYANHDAVLHASALAAFSPRFVINGTRGSYLKNGLDTQEDQLRAGLRPGQPGFGAGNEAGRLHALNDASSGSDGGETERTLPTAAGDYADLYRALAASIREGTPFPVSPQDAIDVMTVIELAMQSADEGRTLPFVRTA</sequence>
<gene>
    <name evidence="5" type="ORF">D1Y85_12925</name>
</gene>
<dbReference type="GO" id="GO:0000166">
    <property type="term" value="F:nucleotide binding"/>
    <property type="evidence" value="ECO:0007669"/>
    <property type="project" value="InterPro"/>
</dbReference>
<dbReference type="PANTHER" id="PTHR43708">
    <property type="entry name" value="CONSERVED EXPRESSED OXIDOREDUCTASE (EUROFUNG)"/>
    <property type="match status" value="1"/>
</dbReference>
<evidence type="ECO:0000313" key="5">
    <source>
        <dbReference type="EMBL" id="RQH06079.1"/>
    </source>
</evidence>
<dbReference type="Pfam" id="PF01408">
    <property type="entry name" value="GFO_IDH_MocA"/>
    <property type="match status" value="1"/>
</dbReference>
<dbReference type="NCBIfam" id="NF008607">
    <property type="entry name" value="PRK11579.1"/>
    <property type="match status" value="1"/>
</dbReference>
<dbReference type="InterPro" id="IPR036291">
    <property type="entry name" value="NAD(P)-bd_dom_sf"/>
</dbReference>
<evidence type="ECO:0000256" key="1">
    <source>
        <dbReference type="ARBA" id="ARBA00010928"/>
    </source>
</evidence>
<name>A0A3N6MQY2_9BURK</name>
<evidence type="ECO:0000256" key="2">
    <source>
        <dbReference type="ARBA" id="ARBA00023002"/>
    </source>
</evidence>
<dbReference type="Gene3D" id="3.30.360.10">
    <property type="entry name" value="Dihydrodipicolinate Reductase, domain 2"/>
    <property type="match status" value="1"/>
</dbReference>
<dbReference type="SUPFAM" id="SSF51735">
    <property type="entry name" value="NAD(P)-binding Rossmann-fold domains"/>
    <property type="match status" value="1"/>
</dbReference>
<dbReference type="RefSeq" id="WP_124151456.1">
    <property type="nucleotide sequence ID" value="NZ_RQIS01000008.1"/>
</dbReference>
<evidence type="ECO:0000259" key="4">
    <source>
        <dbReference type="Pfam" id="PF02894"/>
    </source>
</evidence>
<dbReference type="InterPro" id="IPR000683">
    <property type="entry name" value="Gfo/Idh/MocA-like_OxRdtase_N"/>
</dbReference>
<dbReference type="GO" id="GO:0016491">
    <property type="term" value="F:oxidoreductase activity"/>
    <property type="evidence" value="ECO:0007669"/>
    <property type="project" value="UniProtKB-KW"/>
</dbReference>
<accession>A0A3N6MQY2</accession>
<dbReference type="PANTHER" id="PTHR43708:SF5">
    <property type="entry name" value="CONSERVED EXPRESSED OXIDOREDUCTASE (EUROFUNG)-RELATED"/>
    <property type="match status" value="1"/>
</dbReference>
<dbReference type="InterPro" id="IPR004104">
    <property type="entry name" value="Gfo/Idh/MocA-like_OxRdtase_C"/>
</dbReference>
<feature type="domain" description="Gfo/Idh/MocA-like oxidoreductase C-terminal" evidence="4">
    <location>
        <begin position="134"/>
        <end position="348"/>
    </location>
</feature>
<proteinExistence type="inferred from homology"/>
<comment type="similarity">
    <text evidence="1">Belongs to the Gfo/Idh/MocA family.</text>
</comment>
<dbReference type="AlphaFoldDB" id="A0A3N6MQY2"/>
<dbReference type="Proteomes" id="UP000272778">
    <property type="component" value="Unassembled WGS sequence"/>
</dbReference>
<reference evidence="5 6" key="1">
    <citation type="submission" date="2018-11" db="EMBL/GenBank/DDBJ databases">
        <title>Paraburkholderia sp. DHOA04, isolated from soil.</title>
        <authorList>
            <person name="Gao Z.-H."/>
            <person name="Qiu L.-H."/>
            <person name="Fu J.-C."/>
        </authorList>
    </citation>
    <scope>NUCLEOTIDE SEQUENCE [LARGE SCALE GENOMIC DNA]</scope>
    <source>
        <strain evidence="5 6">DHOA04</strain>
    </source>
</reference>
<protein>
    <submittedName>
        <fullName evidence="5">Oxidoreductase</fullName>
    </submittedName>
</protein>
<dbReference type="Gene3D" id="3.40.50.720">
    <property type="entry name" value="NAD(P)-binding Rossmann-like Domain"/>
    <property type="match status" value="1"/>
</dbReference>
<dbReference type="InterPro" id="IPR051317">
    <property type="entry name" value="Gfo/Idh/MocA_oxidoreduct"/>
</dbReference>